<dbReference type="InterPro" id="IPR009097">
    <property type="entry name" value="Cyclic_Pdiesterase"/>
</dbReference>
<feature type="domain" description="Phosphoesterase HXTX" evidence="3">
    <location>
        <begin position="8"/>
        <end position="85"/>
    </location>
</feature>
<evidence type="ECO:0000313" key="4">
    <source>
        <dbReference type="EMBL" id="RVT99651.1"/>
    </source>
</evidence>
<dbReference type="PANTHER" id="PTHR35561:SF1">
    <property type="entry name" value="RNA 2',3'-CYCLIC PHOSPHODIESTERASE"/>
    <property type="match status" value="1"/>
</dbReference>
<dbReference type="EC" id="3.1.4.58" evidence="2"/>
<sequence>MRLFVALSLPDQLREELSAIATGISGAKWIRPANYHLTLRFIGEVQNWQAEEIDEALAGIRARGFELSLHGLGLFERLGRPSTLWVGAERNDSLTHLQNKIETALRRAGLSAERRRFAPHVSLARVEQADPGKVVSYLQTHNLFRARPVEVESFTLFSSLLGKECATYVPEVDYELAQRRELPERPARLIPPHPYAFAG</sequence>
<organism evidence="4 5">
    <name type="scientific">Rhodovarius crocodyli</name>
    <dbReference type="NCBI Taxonomy" id="1979269"/>
    <lineage>
        <taxon>Bacteria</taxon>
        <taxon>Pseudomonadati</taxon>
        <taxon>Pseudomonadota</taxon>
        <taxon>Alphaproteobacteria</taxon>
        <taxon>Acetobacterales</taxon>
        <taxon>Roseomonadaceae</taxon>
        <taxon>Rhodovarius</taxon>
    </lineage>
</organism>
<comment type="caution">
    <text evidence="4">The sequence shown here is derived from an EMBL/GenBank/DDBJ whole genome shotgun (WGS) entry which is preliminary data.</text>
</comment>
<dbReference type="EMBL" id="SACL01000001">
    <property type="protein sequence ID" value="RVT99651.1"/>
    <property type="molecule type" value="Genomic_DNA"/>
</dbReference>
<dbReference type="SUPFAM" id="SSF55144">
    <property type="entry name" value="LigT-like"/>
    <property type="match status" value="1"/>
</dbReference>
<proteinExistence type="inferred from homology"/>
<accession>A0A437MPS9</accession>
<dbReference type="GO" id="GO:0004113">
    <property type="term" value="F:2',3'-cyclic-nucleotide 3'-phosphodiesterase activity"/>
    <property type="evidence" value="ECO:0007669"/>
    <property type="project" value="InterPro"/>
</dbReference>
<dbReference type="GO" id="GO:0008664">
    <property type="term" value="F:RNA 2',3'-cyclic 3'-phosphodiesterase activity"/>
    <property type="evidence" value="ECO:0007669"/>
    <property type="project" value="UniProtKB-EC"/>
</dbReference>
<evidence type="ECO:0000313" key="5">
    <source>
        <dbReference type="Proteomes" id="UP000282957"/>
    </source>
</evidence>
<comment type="catalytic activity">
    <reaction evidence="2">
        <text>a 3'-end 2',3'-cyclophospho-ribonucleotide-RNA + H2O = a 3'-end 2'-phospho-ribonucleotide-RNA + H(+)</text>
        <dbReference type="Rhea" id="RHEA:11828"/>
        <dbReference type="Rhea" id="RHEA-COMP:10464"/>
        <dbReference type="Rhea" id="RHEA-COMP:17353"/>
        <dbReference type="ChEBI" id="CHEBI:15377"/>
        <dbReference type="ChEBI" id="CHEBI:15378"/>
        <dbReference type="ChEBI" id="CHEBI:83064"/>
        <dbReference type="ChEBI" id="CHEBI:173113"/>
        <dbReference type="EC" id="3.1.4.58"/>
    </reaction>
</comment>
<keyword evidence="5" id="KW-1185">Reference proteome</keyword>
<comment type="function">
    <text evidence="2">Hydrolyzes RNA 2',3'-cyclic phosphodiester to an RNA 2'-phosphomonoester.</text>
</comment>
<dbReference type="HAMAP" id="MF_01940">
    <property type="entry name" value="RNA_CPDase"/>
    <property type="match status" value="1"/>
</dbReference>
<dbReference type="OrthoDB" id="9793819at2"/>
<dbReference type="Pfam" id="PF02834">
    <property type="entry name" value="LigT_PEase"/>
    <property type="match status" value="2"/>
</dbReference>
<dbReference type="Gene3D" id="3.90.1140.10">
    <property type="entry name" value="Cyclic phosphodiesterase"/>
    <property type="match status" value="1"/>
</dbReference>
<feature type="active site" description="Proton donor" evidence="2">
    <location>
        <position position="36"/>
    </location>
</feature>
<dbReference type="InterPro" id="IPR004175">
    <property type="entry name" value="RNA_CPDase"/>
</dbReference>
<protein>
    <recommendedName>
        <fullName evidence="2">RNA 2',3'-cyclic phosphodiesterase</fullName>
        <shortName evidence="2">RNA 2',3'-CPDase</shortName>
        <ecNumber evidence="2">3.1.4.58</ecNumber>
    </recommendedName>
</protein>
<feature type="short sequence motif" description="HXTX 1" evidence="2">
    <location>
        <begin position="36"/>
        <end position="39"/>
    </location>
</feature>
<keyword evidence="1 2" id="KW-0378">Hydrolase</keyword>
<evidence type="ECO:0000256" key="1">
    <source>
        <dbReference type="ARBA" id="ARBA00022801"/>
    </source>
</evidence>
<comment type="similarity">
    <text evidence="2">Belongs to the 2H phosphoesterase superfamily. ThpR family.</text>
</comment>
<dbReference type="AlphaFoldDB" id="A0A437MPS9"/>
<comment type="caution">
    <text evidence="2">Lacks conserved residue(s) required for the propagation of feature annotation.</text>
</comment>
<name>A0A437MPS9_9PROT</name>
<dbReference type="Proteomes" id="UP000282957">
    <property type="component" value="Unassembled WGS sequence"/>
</dbReference>
<gene>
    <name evidence="4" type="primary">thpR</name>
    <name evidence="4" type="ORF">EOD42_02175</name>
</gene>
<reference evidence="4 5" key="1">
    <citation type="submission" date="2019-01" db="EMBL/GenBank/DDBJ databases">
        <authorList>
            <person name="Chen W.-M."/>
        </authorList>
    </citation>
    <scope>NUCLEOTIDE SEQUENCE [LARGE SCALE GENOMIC DNA]</scope>
    <source>
        <strain evidence="4 5">CCP-6</strain>
    </source>
</reference>
<evidence type="ECO:0000256" key="2">
    <source>
        <dbReference type="HAMAP-Rule" id="MF_01940"/>
    </source>
</evidence>
<evidence type="ECO:0000259" key="3">
    <source>
        <dbReference type="Pfam" id="PF02834"/>
    </source>
</evidence>
<feature type="domain" description="Phosphoesterase HXTX" evidence="3">
    <location>
        <begin position="91"/>
        <end position="161"/>
    </location>
</feature>
<feature type="active site" description="Proton acceptor" evidence="2">
    <location>
        <position position="120"/>
    </location>
</feature>
<dbReference type="PANTHER" id="PTHR35561">
    <property type="entry name" value="RNA 2',3'-CYCLIC PHOSPHODIESTERASE"/>
    <property type="match status" value="1"/>
</dbReference>
<dbReference type="InterPro" id="IPR014051">
    <property type="entry name" value="Phosphoesterase_HXTX"/>
</dbReference>
<dbReference type="NCBIfam" id="TIGR02258">
    <property type="entry name" value="2_5_ligase"/>
    <property type="match status" value="1"/>
</dbReference>